<gene>
    <name evidence="1" type="ORF">ECRASSUSDP1_LOCUS21335</name>
</gene>
<evidence type="ECO:0000313" key="2">
    <source>
        <dbReference type="Proteomes" id="UP001295684"/>
    </source>
</evidence>
<evidence type="ECO:0000313" key="1">
    <source>
        <dbReference type="EMBL" id="CAI2379914.1"/>
    </source>
</evidence>
<protein>
    <submittedName>
        <fullName evidence="1">Uncharacterized protein</fullName>
    </submittedName>
</protein>
<dbReference type="Proteomes" id="UP001295684">
    <property type="component" value="Unassembled WGS sequence"/>
</dbReference>
<proteinExistence type="predicted"/>
<reference evidence="1" key="1">
    <citation type="submission" date="2023-07" db="EMBL/GenBank/DDBJ databases">
        <authorList>
            <consortium name="AG Swart"/>
            <person name="Singh M."/>
            <person name="Singh A."/>
            <person name="Seah K."/>
            <person name="Emmerich C."/>
        </authorList>
    </citation>
    <scope>NUCLEOTIDE SEQUENCE</scope>
    <source>
        <strain evidence="1">DP1</strain>
    </source>
</reference>
<accession>A0AAD1XW20</accession>
<dbReference type="EMBL" id="CAMPGE010021797">
    <property type="protein sequence ID" value="CAI2379914.1"/>
    <property type="molecule type" value="Genomic_DNA"/>
</dbReference>
<comment type="caution">
    <text evidence="1">The sequence shown here is derived from an EMBL/GenBank/DDBJ whole genome shotgun (WGS) entry which is preliminary data.</text>
</comment>
<organism evidence="1 2">
    <name type="scientific">Euplotes crassus</name>
    <dbReference type="NCBI Taxonomy" id="5936"/>
    <lineage>
        <taxon>Eukaryota</taxon>
        <taxon>Sar</taxon>
        <taxon>Alveolata</taxon>
        <taxon>Ciliophora</taxon>
        <taxon>Intramacronucleata</taxon>
        <taxon>Spirotrichea</taxon>
        <taxon>Hypotrichia</taxon>
        <taxon>Euplotida</taxon>
        <taxon>Euplotidae</taxon>
        <taxon>Moneuplotes</taxon>
    </lineage>
</organism>
<name>A0AAD1XW20_EUPCR</name>
<dbReference type="AlphaFoldDB" id="A0AAD1XW20"/>
<sequence>MRITEDEQQKLREEKITKKELIYPKFKPEFLKKENPRMYNLRKRVPVQVCLSKKVA</sequence>
<keyword evidence="2" id="KW-1185">Reference proteome</keyword>